<dbReference type="SUPFAM" id="SSF50129">
    <property type="entry name" value="GroES-like"/>
    <property type="match status" value="1"/>
</dbReference>
<evidence type="ECO:0000259" key="2">
    <source>
        <dbReference type="SMART" id="SM00829"/>
    </source>
</evidence>
<dbReference type="InterPro" id="IPR013154">
    <property type="entry name" value="ADH-like_N"/>
</dbReference>
<keyword evidence="4" id="KW-1185">Reference proteome</keyword>
<sequence length="327" mass="33456">MRAVVLEEFGTPLVLADIEKPEAGPGQVLVKVGASGVNPLDTKIRAGKAAHAKRTLPAVLGLDLAGVVEEVGAGVTGLAPGDEVFGMTGGVGDVPGSLAEYAAVDARLLARKPSSLGMREAAALPLVFITAWEGLVDRAQVHAGQKVLVHGGAGGIGHVAVQIARARGAEVFATASTSRLEVVQRLGATPVDYTTTTVDDYVAEHTGGEGFDIVFDTVGGPVLDASFTAVRTYTGHVVSALGWGTHSIAPLSFRGATYSGVFTLLPLLTGRGREHHGDIMREAAALADAGALIPLLDPRRFTLADVADAHAAVESGTARGKIVIDVG</sequence>
<dbReference type="Gene3D" id="3.40.50.720">
    <property type="entry name" value="NAD(P)-binding Rossmann-like Domain"/>
    <property type="match status" value="1"/>
</dbReference>
<keyword evidence="1" id="KW-0560">Oxidoreductase</keyword>
<dbReference type="RefSeq" id="WP_189263557.1">
    <property type="nucleotide sequence ID" value="NZ_BMML01000007.1"/>
</dbReference>
<evidence type="ECO:0000256" key="1">
    <source>
        <dbReference type="ARBA" id="ARBA00023002"/>
    </source>
</evidence>
<dbReference type="EMBL" id="BMML01000007">
    <property type="protein sequence ID" value="GGN08943.1"/>
    <property type="molecule type" value="Genomic_DNA"/>
</dbReference>
<dbReference type="PROSITE" id="PS01162">
    <property type="entry name" value="QOR_ZETA_CRYSTAL"/>
    <property type="match status" value="1"/>
</dbReference>
<dbReference type="Gene3D" id="3.90.180.10">
    <property type="entry name" value="Medium-chain alcohol dehydrogenases, catalytic domain"/>
    <property type="match status" value="1"/>
</dbReference>
<dbReference type="GO" id="GO:0016491">
    <property type="term" value="F:oxidoreductase activity"/>
    <property type="evidence" value="ECO:0007669"/>
    <property type="project" value="UniProtKB-KW"/>
</dbReference>
<dbReference type="SUPFAM" id="SSF51735">
    <property type="entry name" value="NAD(P)-binding Rossmann-fold domains"/>
    <property type="match status" value="1"/>
</dbReference>
<feature type="domain" description="Enoyl reductase (ER)" evidence="2">
    <location>
        <begin position="10"/>
        <end position="324"/>
    </location>
</feature>
<gene>
    <name evidence="3" type="ORF">GCM10011578_033990</name>
</gene>
<dbReference type="Pfam" id="PF13602">
    <property type="entry name" value="ADH_zinc_N_2"/>
    <property type="match status" value="1"/>
</dbReference>
<evidence type="ECO:0000313" key="4">
    <source>
        <dbReference type="Proteomes" id="UP000653411"/>
    </source>
</evidence>
<name>A0A917XDE3_9ACTN</name>
<reference evidence="3" key="1">
    <citation type="journal article" date="2014" name="Int. J. Syst. Evol. Microbiol.">
        <title>Complete genome sequence of Corynebacterium casei LMG S-19264T (=DSM 44701T), isolated from a smear-ripened cheese.</title>
        <authorList>
            <consortium name="US DOE Joint Genome Institute (JGI-PGF)"/>
            <person name="Walter F."/>
            <person name="Albersmeier A."/>
            <person name="Kalinowski J."/>
            <person name="Ruckert C."/>
        </authorList>
    </citation>
    <scope>NUCLEOTIDE SEQUENCE</scope>
    <source>
        <strain evidence="3">CGMCC 4.7110</strain>
    </source>
</reference>
<proteinExistence type="predicted"/>
<dbReference type="InterPro" id="IPR002364">
    <property type="entry name" value="Quin_OxRdtase/zeta-crystal_CS"/>
</dbReference>
<accession>A0A917XDE3</accession>
<comment type="caution">
    <text evidence="3">The sequence shown here is derived from an EMBL/GenBank/DDBJ whole genome shotgun (WGS) entry which is preliminary data.</text>
</comment>
<dbReference type="InterPro" id="IPR050700">
    <property type="entry name" value="YIM1/Zinc_Alcohol_DH_Fams"/>
</dbReference>
<dbReference type="InterPro" id="IPR036291">
    <property type="entry name" value="NAD(P)-bd_dom_sf"/>
</dbReference>
<evidence type="ECO:0000313" key="3">
    <source>
        <dbReference type="EMBL" id="GGN08943.1"/>
    </source>
</evidence>
<dbReference type="InterPro" id="IPR020843">
    <property type="entry name" value="ER"/>
</dbReference>
<dbReference type="GO" id="GO:0008270">
    <property type="term" value="F:zinc ion binding"/>
    <property type="evidence" value="ECO:0007669"/>
    <property type="project" value="InterPro"/>
</dbReference>
<organism evidence="3 4">
    <name type="scientific">Streptomyces fuscichromogenes</name>
    <dbReference type="NCBI Taxonomy" id="1324013"/>
    <lineage>
        <taxon>Bacteria</taxon>
        <taxon>Bacillati</taxon>
        <taxon>Actinomycetota</taxon>
        <taxon>Actinomycetes</taxon>
        <taxon>Kitasatosporales</taxon>
        <taxon>Streptomycetaceae</taxon>
        <taxon>Streptomyces</taxon>
    </lineage>
</organism>
<dbReference type="Pfam" id="PF08240">
    <property type="entry name" value="ADH_N"/>
    <property type="match status" value="1"/>
</dbReference>
<dbReference type="AlphaFoldDB" id="A0A917XDE3"/>
<dbReference type="Proteomes" id="UP000653411">
    <property type="component" value="Unassembled WGS sequence"/>
</dbReference>
<dbReference type="PANTHER" id="PTHR11695">
    <property type="entry name" value="ALCOHOL DEHYDROGENASE RELATED"/>
    <property type="match status" value="1"/>
</dbReference>
<dbReference type="PANTHER" id="PTHR11695:SF294">
    <property type="entry name" value="RETICULON-4-INTERACTING PROTEIN 1, MITOCHONDRIAL"/>
    <property type="match status" value="1"/>
</dbReference>
<dbReference type="SMART" id="SM00829">
    <property type="entry name" value="PKS_ER"/>
    <property type="match status" value="1"/>
</dbReference>
<dbReference type="CDD" id="cd08272">
    <property type="entry name" value="MDR6"/>
    <property type="match status" value="1"/>
</dbReference>
<protein>
    <submittedName>
        <fullName evidence="3">Quinone oxidoreductase</fullName>
    </submittedName>
</protein>
<dbReference type="InterPro" id="IPR011032">
    <property type="entry name" value="GroES-like_sf"/>
</dbReference>
<reference evidence="3" key="2">
    <citation type="submission" date="2020-09" db="EMBL/GenBank/DDBJ databases">
        <authorList>
            <person name="Sun Q."/>
            <person name="Zhou Y."/>
        </authorList>
    </citation>
    <scope>NUCLEOTIDE SEQUENCE</scope>
    <source>
        <strain evidence="3">CGMCC 4.7110</strain>
    </source>
</reference>